<evidence type="ECO:0000256" key="3">
    <source>
        <dbReference type="ARBA" id="ARBA00022912"/>
    </source>
</evidence>
<feature type="coiled-coil region" evidence="4">
    <location>
        <begin position="143"/>
        <end position="197"/>
    </location>
</feature>
<evidence type="ECO:0000256" key="2">
    <source>
        <dbReference type="ARBA" id="ARBA00022801"/>
    </source>
</evidence>
<dbReference type="PRINTS" id="PR00719">
    <property type="entry name" value="LMWPTPASE"/>
</dbReference>
<name>A0ABY4ELT9_9BACI</name>
<gene>
    <name evidence="6" type="ORF">MUN89_05195</name>
</gene>
<dbReference type="Pfam" id="PF01451">
    <property type="entry name" value="LMWPc"/>
    <property type="match status" value="1"/>
</dbReference>
<dbReference type="InterPro" id="IPR050438">
    <property type="entry name" value="LMW_PTPase"/>
</dbReference>
<dbReference type="InterPro" id="IPR036196">
    <property type="entry name" value="Ptyr_pPase_sf"/>
</dbReference>
<dbReference type="EMBL" id="CP095073">
    <property type="protein sequence ID" value="UOQ45345.1"/>
    <property type="molecule type" value="Genomic_DNA"/>
</dbReference>
<dbReference type="PANTHER" id="PTHR11717">
    <property type="entry name" value="LOW MOLECULAR WEIGHT PROTEIN TYROSINE PHOSPHATASE"/>
    <property type="match status" value="1"/>
</dbReference>
<comment type="similarity">
    <text evidence="1">Belongs to the low molecular weight phosphotyrosine protein phosphatase family.</text>
</comment>
<dbReference type="InterPro" id="IPR017867">
    <property type="entry name" value="Tyr_phospatase_low_mol_wt"/>
</dbReference>
<reference evidence="6 7" key="1">
    <citation type="submission" date="2022-04" db="EMBL/GenBank/DDBJ databases">
        <title>Halobacillus sp. isolated from saltern.</title>
        <authorList>
            <person name="Won M."/>
            <person name="Lee C.-M."/>
            <person name="Woen H.-Y."/>
            <person name="Kwon S.-W."/>
        </authorList>
    </citation>
    <scope>NUCLEOTIDE SEQUENCE [LARGE SCALE GENOMIC DNA]</scope>
    <source>
        <strain evidence="6 7">SSBR10-3</strain>
    </source>
</reference>
<keyword evidence="7" id="KW-1185">Reference proteome</keyword>
<dbReference type="Proteomes" id="UP000831787">
    <property type="component" value="Chromosome"/>
</dbReference>
<evidence type="ECO:0000259" key="5">
    <source>
        <dbReference type="SMART" id="SM00226"/>
    </source>
</evidence>
<evidence type="ECO:0000256" key="4">
    <source>
        <dbReference type="SAM" id="Coils"/>
    </source>
</evidence>
<proteinExistence type="inferred from homology"/>
<evidence type="ECO:0000313" key="6">
    <source>
        <dbReference type="EMBL" id="UOQ45345.1"/>
    </source>
</evidence>
<keyword evidence="4" id="KW-0175">Coiled coil</keyword>
<feature type="domain" description="Phosphotyrosine protein phosphatase I" evidence="5">
    <location>
        <begin position="1"/>
        <end position="197"/>
    </location>
</feature>
<organism evidence="6 7">
    <name type="scientific">Halobacillus salinarum</name>
    <dbReference type="NCBI Taxonomy" id="2932257"/>
    <lineage>
        <taxon>Bacteria</taxon>
        <taxon>Bacillati</taxon>
        <taxon>Bacillota</taxon>
        <taxon>Bacilli</taxon>
        <taxon>Bacillales</taxon>
        <taxon>Bacillaceae</taxon>
        <taxon>Halobacillus</taxon>
    </lineage>
</organism>
<protein>
    <submittedName>
        <fullName evidence="6">Low molecular weight protein arginine phosphatase</fullName>
    </submittedName>
</protein>
<dbReference type="RefSeq" id="WP_244711994.1">
    <property type="nucleotide sequence ID" value="NZ_CP095073.1"/>
</dbReference>
<evidence type="ECO:0000313" key="7">
    <source>
        <dbReference type="Proteomes" id="UP000831787"/>
    </source>
</evidence>
<accession>A0ABY4ELT9</accession>
<dbReference type="SMART" id="SM00226">
    <property type="entry name" value="LMWPc"/>
    <property type="match status" value="1"/>
</dbReference>
<evidence type="ECO:0000256" key="1">
    <source>
        <dbReference type="ARBA" id="ARBA00011063"/>
    </source>
</evidence>
<dbReference type="Gene3D" id="3.40.50.2300">
    <property type="match status" value="1"/>
</dbReference>
<keyword evidence="2" id="KW-0378">Hydrolase</keyword>
<sequence>MNILFICTGNTCRSPMAEALLKAKNDEFNVKSAGIFAGDGQPLSKNSAAVLKEMDLTCDHSSVALNEELLQWADLVFTMTDRHKEALAMQYPHYEDKVFTLKEFVLIKDEDWKQLKFLYSNLEEKRLAILTNTPEDVSDEELEEKLQEELKEDIQAIQKLEEQMPNMNILDPYGMDIEVYRRTRDELNELLDLLIKKLEADLKG</sequence>
<dbReference type="PANTHER" id="PTHR11717:SF31">
    <property type="entry name" value="LOW MOLECULAR WEIGHT PROTEIN-TYROSINE-PHOSPHATASE ETP-RELATED"/>
    <property type="match status" value="1"/>
</dbReference>
<keyword evidence="3" id="KW-0904">Protein phosphatase</keyword>
<dbReference type="CDD" id="cd16344">
    <property type="entry name" value="LMWPAP"/>
    <property type="match status" value="1"/>
</dbReference>
<dbReference type="SUPFAM" id="SSF52788">
    <property type="entry name" value="Phosphotyrosine protein phosphatases I"/>
    <property type="match status" value="1"/>
</dbReference>
<dbReference type="InterPro" id="IPR023485">
    <property type="entry name" value="Ptyr_pPase"/>
</dbReference>